<gene>
    <name evidence="9" type="ORF">B0H24_101529</name>
    <name evidence="8" type="ORF">BY455_11639</name>
</gene>
<keyword evidence="5 6" id="KW-0472">Membrane</keyword>
<keyword evidence="4 6" id="KW-1133">Transmembrane helix</keyword>
<evidence type="ECO:0000256" key="4">
    <source>
        <dbReference type="ARBA" id="ARBA00022989"/>
    </source>
</evidence>
<comment type="similarity">
    <text evidence="2 6">Belongs to the SURF1 family.</text>
</comment>
<dbReference type="PANTHER" id="PTHR23427">
    <property type="entry name" value="SURFEIT LOCUS PROTEIN"/>
    <property type="match status" value="1"/>
</dbReference>
<accession>A0A2S6G5H5</accession>
<comment type="caution">
    <text evidence="9">The sequence shown here is derived from an EMBL/GenBank/DDBJ whole genome shotgun (WGS) entry which is preliminary data.</text>
</comment>
<dbReference type="PANTHER" id="PTHR23427:SF2">
    <property type="entry name" value="SURFEIT LOCUS PROTEIN 1"/>
    <property type="match status" value="1"/>
</dbReference>
<dbReference type="Pfam" id="PF02104">
    <property type="entry name" value="SURF1"/>
    <property type="match status" value="1"/>
</dbReference>
<evidence type="ECO:0000256" key="3">
    <source>
        <dbReference type="ARBA" id="ARBA00022692"/>
    </source>
</evidence>
<evidence type="ECO:0000256" key="2">
    <source>
        <dbReference type="ARBA" id="ARBA00007165"/>
    </source>
</evidence>
<dbReference type="RefSeq" id="WP_104416418.1">
    <property type="nucleotide sequence ID" value="NZ_PTIT01000016.1"/>
</dbReference>
<reference evidence="9 10" key="2">
    <citation type="submission" date="2018-02" db="EMBL/GenBank/DDBJ databases">
        <title>Subsurface microbial communities from deep shales in Ohio and West Virginia, USA.</title>
        <authorList>
            <person name="Wrighton K."/>
        </authorList>
    </citation>
    <scope>NUCLEOTIDE SEQUENCE [LARGE SCALE GENOMIC DNA]</scope>
    <source>
        <strain evidence="9 10">UTICA-S1B9</strain>
    </source>
</reference>
<comment type="subcellular location">
    <subcellularLocation>
        <location evidence="6">Cell membrane</location>
        <topology evidence="6">Multi-pass membrane protein</topology>
    </subcellularLocation>
    <subcellularLocation>
        <location evidence="1">Membrane</location>
    </subcellularLocation>
</comment>
<keyword evidence="11" id="KW-1185">Reference proteome</keyword>
<dbReference type="Proteomes" id="UP000239446">
    <property type="component" value="Unassembled WGS sequence"/>
</dbReference>
<protein>
    <recommendedName>
        <fullName evidence="6">SURF1-like protein</fullName>
    </recommendedName>
</protein>
<evidence type="ECO:0000256" key="5">
    <source>
        <dbReference type="ARBA" id="ARBA00023136"/>
    </source>
</evidence>
<name>A0A2S6G5H5_9GAMM</name>
<evidence type="ECO:0000256" key="7">
    <source>
        <dbReference type="SAM" id="MobiDB-lite"/>
    </source>
</evidence>
<evidence type="ECO:0000256" key="6">
    <source>
        <dbReference type="RuleBase" id="RU363076"/>
    </source>
</evidence>
<dbReference type="InterPro" id="IPR002994">
    <property type="entry name" value="Surf1/Shy1"/>
</dbReference>
<dbReference type="PROSITE" id="PS50895">
    <property type="entry name" value="SURF1"/>
    <property type="match status" value="1"/>
</dbReference>
<evidence type="ECO:0000313" key="10">
    <source>
        <dbReference type="Proteomes" id="UP000239446"/>
    </source>
</evidence>
<keyword evidence="6" id="KW-1003">Cell membrane</keyword>
<dbReference type="InterPro" id="IPR045214">
    <property type="entry name" value="Surf1/Surf4"/>
</dbReference>
<evidence type="ECO:0000256" key="1">
    <source>
        <dbReference type="ARBA" id="ARBA00004370"/>
    </source>
</evidence>
<dbReference type="GO" id="GO:0005886">
    <property type="term" value="C:plasma membrane"/>
    <property type="evidence" value="ECO:0007669"/>
    <property type="project" value="UniProtKB-SubCell"/>
</dbReference>
<dbReference type="AlphaFoldDB" id="A0A2S6G5H5"/>
<proteinExistence type="inferred from homology"/>
<dbReference type="OrthoDB" id="9789940at2"/>
<feature type="transmembrane region" description="Helical" evidence="6">
    <location>
        <begin position="205"/>
        <end position="227"/>
    </location>
</feature>
<feature type="transmembrane region" description="Helical" evidence="6">
    <location>
        <begin position="12"/>
        <end position="30"/>
    </location>
</feature>
<organism evidence="9 10">
    <name type="scientific">Marinobacter persicus</name>
    <dbReference type="NCBI Taxonomy" id="930118"/>
    <lineage>
        <taxon>Bacteria</taxon>
        <taxon>Pseudomonadati</taxon>
        <taxon>Pseudomonadota</taxon>
        <taxon>Gammaproteobacteria</taxon>
        <taxon>Pseudomonadales</taxon>
        <taxon>Marinobacteraceae</taxon>
        <taxon>Marinobacter</taxon>
    </lineage>
</organism>
<evidence type="ECO:0000313" key="9">
    <source>
        <dbReference type="EMBL" id="PPK54369.1"/>
    </source>
</evidence>
<keyword evidence="3 6" id="KW-0812">Transmembrane</keyword>
<feature type="region of interest" description="Disordered" evidence="7">
    <location>
        <begin position="137"/>
        <end position="157"/>
    </location>
</feature>
<dbReference type="CDD" id="cd06662">
    <property type="entry name" value="SURF1"/>
    <property type="match status" value="1"/>
</dbReference>
<dbReference type="EMBL" id="PTIU01000015">
    <property type="protein sequence ID" value="PPK54369.1"/>
    <property type="molecule type" value="Genomic_DNA"/>
</dbReference>
<sequence length="240" mass="26845">MARQWQFDWRLLLFTGVFLPVLVALGIWQLDRAAQKEERLRAWQSSAQQRPWAEQVSREMRTGQPVTLSGRYAEPVWLLDNRTRDGVPGYEVLSLFEPEAGPVVVVNRGWVPAGRTRDQLPSIDTPTQRVTLQGRLAPYPEPPMLAESKPATGPWPRRVQTLPREVVAGEAFRPATMIIQLSGSRQPGAYRADQSPDVMGPKTHYGYAAQWFALALALTILTVVASYRKTPGADNDNNDG</sequence>
<dbReference type="EMBL" id="PTIT01000016">
    <property type="protein sequence ID" value="PPK51081.1"/>
    <property type="molecule type" value="Genomic_DNA"/>
</dbReference>
<evidence type="ECO:0000313" key="8">
    <source>
        <dbReference type="EMBL" id="PPK51081.1"/>
    </source>
</evidence>
<dbReference type="Proteomes" id="UP000239648">
    <property type="component" value="Unassembled WGS sequence"/>
</dbReference>
<evidence type="ECO:0000313" key="11">
    <source>
        <dbReference type="Proteomes" id="UP000239648"/>
    </source>
</evidence>
<reference evidence="8 11" key="1">
    <citation type="submission" date="2018-02" db="EMBL/GenBank/DDBJ databases">
        <title>Deep subsurface shale carbon reservoir microbial communities from Ohio and West Virginia, USA.</title>
        <authorList>
            <person name="Wrighton K."/>
        </authorList>
    </citation>
    <scope>NUCLEOTIDE SEQUENCE [LARGE SCALE GENOMIC DNA]</scope>
    <source>
        <strain evidence="8 11">UTICA-S1B6</strain>
    </source>
</reference>